<dbReference type="AlphaFoldDB" id="A0A963YRG7"/>
<feature type="transmembrane region" description="Helical" evidence="6">
    <location>
        <begin position="391"/>
        <end position="413"/>
    </location>
</feature>
<dbReference type="InterPro" id="IPR036259">
    <property type="entry name" value="MFS_trans_sf"/>
</dbReference>
<dbReference type="CDD" id="cd06173">
    <property type="entry name" value="MFS_MefA_like"/>
    <property type="match status" value="1"/>
</dbReference>
<evidence type="ECO:0000313" key="9">
    <source>
        <dbReference type="Proteomes" id="UP000708298"/>
    </source>
</evidence>
<dbReference type="Gene3D" id="3.30.300.30">
    <property type="match status" value="1"/>
</dbReference>
<keyword evidence="4 6" id="KW-1133">Transmembrane helix</keyword>
<dbReference type="PANTHER" id="PTHR43201:SF5">
    <property type="entry name" value="MEDIUM-CHAIN ACYL-COA LIGASE ACSF2, MITOCHONDRIAL"/>
    <property type="match status" value="1"/>
</dbReference>
<protein>
    <submittedName>
        <fullName evidence="8">MFS transporter</fullName>
    </submittedName>
</protein>
<evidence type="ECO:0000256" key="1">
    <source>
        <dbReference type="ARBA" id="ARBA00006432"/>
    </source>
</evidence>
<evidence type="ECO:0000256" key="6">
    <source>
        <dbReference type="SAM" id="Phobius"/>
    </source>
</evidence>
<dbReference type="PANTHER" id="PTHR43201">
    <property type="entry name" value="ACYL-COA SYNTHETASE"/>
    <property type="match status" value="1"/>
</dbReference>
<keyword evidence="3 6" id="KW-0812">Transmembrane</keyword>
<evidence type="ECO:0000256" key="2">
    <source>
        <dbReference type="ARBA" id="ARBA00022598"/>
    </source>
</evidence>
<reference evidence="8" key="2">
    <citation type="submission" date="2021-01" db="EMBL/GenBank/DDBJ databases">
        <authorList>
            <person name="Mieszkin S."/>
            <person name="Pouder E."/>
            <person name="Alain K."/>
        </authorList>
    </citation>
    <scope>NUCLEOTIDE SEQUENCE</scope>
    <source>
        <strain evidence="8">HW T2.11</strain>
    </source>
</reference>
<name>A0A963YRG7_9PROT</name>
<gene>
    <name evidence="8" type="ORF">ASILVAE211_09325</name>
</gene>
<dbReference type="EMBL" id="JAESVB010000003">
    <property type="protein sequence ID" value="MCB8875379.1"/>
    <property type="molecule type" value="Genomic_DNA"/>
</dbReference>
<evidence type="ECO:0000256" key="3">
    <source>
        <dbReference type="ARBA" id="ARBA00022692"/>
    </source>
</evidence>
<dbReference type="InterPro" id="IPR042099">
    <property type="entry name" value="ANL_N_sf"/>
</dbReference>
<organism evidence="8 9">
    <name type="scientific">Acidisoma silvae</name>
    <dbReference type="NCBI Taxonomy" id="2802396"/>
    <lineage>
        <taxon>Bacteria</taxon>
        <taxon>Pseudomonadati</taxon>
        <taxon>Pseudomonadota</taxon>
        <taxon>Alphaproteobacteria</taxon>
        <taxon>Acetobacterales</taxon>
        <taxon>Acidocellaceae</taxon>
        <taxon>Acidisoma</taxon>
    </lineage>
</organism>
<keyword evidence="5 6" id="KW-0472">Membrane</keyword>
<dbReference type="InterPro" id="IPR011701">
    <property type="entry name" value="MFS"/>
</dbReference>
<feature type="transmembrane region" description="Helical" evidence="6">
    <location>
        <begin position="53"/>
        <end position="76"/>
    </location>
</feature>
<feature type="transmembrane region" description="Helical" evidence="6">
    <location>
        <begin position="364"/>
        <end position="385"/>
    </location>
</feature>
<accession>A0A963YRG7</accession>
<dbReference type="SUPFAM" id="SSF56801">
    <property type="entry name" value="Acetyl-CoA synthetase-like"/>
    <property type="match status" value="1"/>
</dbReference>
<dbReference type="InterPro" id="IPR000873">
    <property type="entry name" value="AMP-dep_synth/lig_dom"/>
</dbReference>
<dbReference type="GO" id="GO:0031956">
    <property type="term" value="F:medium-chain fatty acid-CoA ligase activity"/>
    <property type="evidence" value="ECO:0007669"/>
    <property type="project" value="TreeGrafter"/>
</dbReference>
<evidence type="ECO:0000313" key="8">
    <source>
        <dbReference type="EMBL" id="MCB8875379.1"/>
    </source>
</evidence>
<dbReference type="Gene3D" id="1.20.1250.20">
    <property type="entry name" value="MFS general substrate transporter like domains"/>
    <property type="match status" value="1"/>
</dbReference>
<reference evidence="8" key="1">
    <citation type="journal article" date="2021" name="Microorganisms">
        <title>Acidisoma silvae sp. nov. and Acidisomacellulosilytica sp. nov., Two Acidophilic Bacteria Isolated from Decaying Wood, Hydrolyzing Cellulose and Producing Poly-3-hydroxybutyrate.</title>
        <authorList>
            <person name="Mieszkin S."/>
            <person name="Pouder E."/>
            <person name="Uroz S."/>
            <person name="Simon-Colin C."/>
            <person name="Alain K."/>
        </authorList>
    </citation>
    <scope>NUCLEOTIDE SEQUENCE</scope>
    <source>
        <strain evidence="8">HW T2.11</strain>
    </source>
</reference>
<feature type="transmembrane region" description="Helical" evidence="6">
    <location>
        <begin position="637"/>
        <end position="659"/>
    </location>
</feature>
<feature type="transmembrane region" description="Helical" evidence="6">
    <location>
        <begin position="299"/>
        <end position="318"/>
    </location>
</feature>
<feature type="domain" description="AMP-dependent synthetase/ligase" evidence="7">
    <location>
        <begin position="438"/>
        <end position="796"/>
    </location>
</feature>
<keyword evidence="9" id="KW-1185">Reference proteome</keyword>
<dbReference type="InterPro" id="IPR045851">
    <property type="entry name" value="AMP-bd_C_sf"/>
</dbReference>
<keyword evidence="2" id="KW-0436">Ligase</keyword>
<evidence type="ECO:0000256" key="4">
    <source>
        <dbReference type="ARBA" id="ARBA00022989"/>
    </source>
</evidence>
<dbReference type="InterPro" id="IPR020845">
    <property type="entry name" value="AMP-binding_CS"/>
</dbReference>
<feature type="transmembrane region" description="Helical" evidence="6">
    <location>
        <begin position="179"/>
        <end position="200"/>
    </location>
</feature>
<dbReference type="Pfam" id="PF07690">
    <property type="entry name" value="MFS_1"/>
    <property type="match status" value="1"/>
</dbReference>
<comment type="caution">
    <text evidence="8">The sequence shown here is derived from an EMBL/GenBank/DDBJ whole genome shotgun (WGS) entry which is preliminary data.</text>
</comment>
<dbReference type="Proteomes" id="UP000708298">
    <property type="component" value="Unassembled WGS sequence"/>
</dbReference>
<evidence type="ECO:0000256" key="5">
    <source>
        <dbReference type="ARBA" id="ARBA00023136"/>
    </source>
</evidence>
<dbReference type="RefSeq" id="WP_227321033.1">
    <property type="nucleotide sequence ID" value="NZ_JAESVB010000003.1"/>
</dbReference>
<feature type="transmembrane region" description="Helical" evidence="6">
    <location>
        <begin position="232"/>
        <end position="257"/>
    </location>
</feature>
<feature type="transmembrane region" description="Helical" evidence="6">
    <location>
        <begin position="269"/>
        <end position="287"/>
    </location>
</feature>
<comment type="similarity">
    <text evidence="1">Belongs to the ATP-dependent AMP-binding enzyme family.</text>
</comment>
<feature type="transmembrane region" description="Helical" evidence="6">
    <location>
        <begin position="12"/>
        <end position="41"/>
    </location>
</feature>
<dbReference type="SUPFAM" id="SSF103473">
    <property type="entry name" value="MFS general substrate transporter"/>
    <property type="match status" value="1"/>
</dbReference>
<evidence type="ECO:0000259" key="7">
    <source>
        <dbReference type="Pfam" id="PF00501"/>
    </source>
</evidence>
<proteinExistence type="inferred from homology"/>
<feature type="transmembrane region" description="Helical" evidence="6">
    <location>
        <begin position="330"/>
        <end position="352"/>
    </location>
</feature>
<sequence length="940" mass="99303">MIRSLLTARRFAPLFWCQFFAAFNDNFLKNALLFLILWGAIGAGNHGGEPPHAANALITLAGAIFILPFFLLSAIGGEMADRYDKARLCQRIKLVEIAVAVLAVVGFLLQSIPILFVALFAFGTLSALFGPVKYGILPDQLQAEALPTANALVEGATFLAIIGGTAAGGFVSTLPHGRLVLAGTVLVFALASWACARLIPQTGEAAPDLRIERNIFASTFSLVAHLRDERRIWWVALANAWFWLVGAIALGLLPGLIKLSLGADRQTATLALLLFCVGIAVGSLLAARLTGGRAKLMPSVIGTALVGVFLLDLARVTLGVKDHPNLTAHVFTDLVLISISGGLLAVPTFAALQAWAKPDHRARIVAGANVIGAGAMAIGAILTAALLGTGLAVPVIFGLLGIACLLVAVWMLATLPSTLTQPKEAAMDMTVFEATARAARIHGKNRVAAEDATSGTITYKRLLLGAAILGRKLSPLSAPGEAVGVLMPNANATMALVLGLISSGRVPTMLNFTAGAANLLHACKAAKVRSIVTSRAFIQKGELEKLIQGLEASPDGEQLRIVYLEDVRKQIGTVDKLRGLLQGNRPMAKRRADDTAAIVFTSGSEGVPKGVAISHRNMLANIAQVATVIEFNSSDKIFNVLPMFHSFGLTAGVVLPLYYGVQVFQYPSPLHYKTIPDLIRKTGATALIGTDTFLAGYARQAKPDDFRTLRYVVAGAEPVKAATRALYQDKFGIQLLEGYGVTETGPVLALNTPTFSRIGTVGQMLPDIEMRLDPVPGIAEGGRLVVRGPNIMLGYLRVDAPGVIEPLPEGWHDTGDIVTIDADGYITIKGRAKRFAKLGGEMISLQVVDMLAAELWPEAVSVAAAIPDARKGERIILFTEQVDADRASFLTFARAQGATELTVPAEIRVIAAVPVLGSGKVDFAGVQRLALSTVASGQAA</sequence>
<dbReference type="GO" id="GO:0022857">
    <property type="term" value="F:transmembrane transporter activity"/>
    <property type="evidence" value="ECO:0007669"/>
    <property type="project" value="InterPro"/>
</dbReference>
<dbReference type="Pfam" id="PF00501">
    <property type="entry name" value="AMP-binding"/>
    <property type="match status" value="1"/>
</dbReference>
<dbReference type="GO" id="GO:0006631">
    <property type="term" value="P:fatty acid metabolic process"/>
    <property type="evidence" value="ECO:0007669"/>
    <property type="project" value="TreeGrafter"/>
</dbReference>
<dbReference type="PROSITE" id="PS00455">
    <property type="entry name" value="AMP_BINDING"/>
    <property type="match status" value="1"/>
</dbReference>
<feature type="transmembrane region" description="Helical" evidence="6">
    <location>
        <begin position="97"/>
        <end position="122"/>
    </location>
</feature>
<dbReference type="Gene3D" id="3.40.50.12780">
    <property type="entry name" value="N-terminal domain of ligase-like"/>
    <property type="match status" value="1"/>
</dbReference>